<dbReference type="Proteomes" id="UP000050277">
    <property type="component" value="Unassembled WGS sequence"/>
</dbReference>
<dbReference type="STRING" id="70996.SE18_24755"/>
<proteinExistence type="predicted"/>
<organism evidence="1 2">
    <name type="scientific">Herpetosiphon geysericola</name>
    <dbReference type="NCBI Taxonomy" id="70996"/>
    <lineage>
        <taxon>Bacteria</taxon>
        <taxon>Bacillati</taxon>
        <taxon>Chloroflexota</taxon>
        <taxon>Chloroflexia</taxon>
        <taxon>Herpetosiphonales</taxon>
        <taxon>Herpetosiphonaceae</taxon>
        <taxon>Herpetosiphon</taxon>
    </lineage>
</organism>
<protein>
    <submittedName>
        <fullName evidence="1">Uncharacterized protein</fullName>
    </submittedName>
</protein>
<dbReference type="OrthoDB" id="9827059at2"/>
<comment type="caution">
    <text evidence="1">The sequence shown here is derived from an EMBL/GenBank/DDBJ whole genome shotgun (WGS) entry which is preliminary data.</text>
</comment>
<accession>A0A0N8GP94</accession>
<dbReference type="AlphaFoldDB" id="A0A0N8GP94"/>
<keyword evidence="2" id="KW-1185">Reference proteome</keyword>
<gene>
    <name evidence="1" type="ORF">SE18_24755</name>
</gene>
<dbReference type="EMBL" id="LGKP01000040">
    <property type="protein sequence ID" value="KPL80266.1"/>
    <property type="molecule type" value="Genomic_DNA"/>
</dbReference>
<dbReference type="RefSeq" id="WP_054537153.1">
    <property type="nucleotide sequence ID" value="NZ_LGKP01000040.1"/>
</dbReference>
<name>A0A0N8GP94_9CHLR</name>
<evidence type="ECO:0000313" key="1">
    <source>
        <dbReference type="EMBL" id="KPL80266.1"/>
    </source>
</evidence>
<evidence type="ECO:0000313" key="2">
    <source>
        <dbReference type="Proteomes" id="UP000050277"/>
    </source>
</evidence>
<reference evidence="1 2" key="1">
    <citation type="submission" date="2015-07" db="EMBL/GenBank/DDBJ databases">
        <title>Whole genome sequence of Herpetosiphon geysericola DSM 7119.</title>
        <authorList>
            <person name="Hemp J."/>
            <person name="Ward L.M."/>
            <person name="Pace L.A."/>
            <person name="Fischer W.W."/>
        </authorList>
    </citation>
    <scope>NUCLEOTIDE SEQUENCE [LARGE SCALE GENOMIC DNA]</scope>
    <source>
        <strain evidence="1 2">DSM 7119</strain>
    </source>
</reference>
<sequence length="124" mass="13892">MLPETLRTIYGDPDADATEFGTKYFVWGTPLDTNPATPSTPTQRRLCGARFTYRIRPGESNHEFEARIDAVALKFLSGSGTLYIEGEMTFSRHRYTEAALMLYHPPIVAPIEVPKMLRRPSAAA</sequence>